<feature type="binding site" evidence="18">
    <location>
        <begin position="109"/>
        <end position="110"/>
    </location>
    <ligand>
        <name>UDP-N-acetyl-alpha-D-glucosamine</name>
        <dbReference type="ChEBI" id="CHEBI:57705"/>
    </ligand>
</feature>
<feature type="binding site" evidence="18">
    <location>
        <position position="365"/>
    </location>
    <ligand>
        <name>UDP-N-acetyl-alpha-D-glucosamine</name>
        <dbReference type="ChEBI" id="CHEBI:57705"/>
    </ligand>
</feature>
<dbReference type="GO" id="GO:0003977">
    <property type="term" value="F:UDP-N-acetylglucosamine diphosphorylase activity"/>
    <property type="evidence" value="ECO:0007669"/>
    <property type="project" value="UniProtKB-UniRule"/>
</dbReference>
<comment type="similarity">
    <text evidence="2 18">In the C-terminal section; belongs to the transferase hexapeptide repeat family.</text>
</comment>
<keyword evidence="11 18" id="KW-0573">Peptidoglycan synthesis</keyword>
<dbReference type="InterPro" id="IPR050065">
    <property type="entry name" value="GlmU-like"/>
</dbReference>
<dbReference type="GO" id="GO:0009252">
    <property type="term" value="P:peptidoglycan biosynthetic process"/>
    <property type="evidence" value="ECO:0007669"/>
    <property type="project" value="UniProtKB-UniRule"/>
</dbReference>
<evidence type="ECO:0000256" key="8">
    <source>
        <dbReference type="ARBA" id="ARBA00022737"/>
    </source>
</evidence>
<dbReference type="PANTHER" id="PTHR43584">
    <property type="entry name" value="NUCLEOTIDYL TRANSFERASE"/>
    <property type="match status" value="1"/>
</dbReference>
<evidence type="ECO:0000256" key="12">
    <source>
        <dbReference type="ARBA" id="ARBA00023268"/>
    </source>
</evidence>
<feature type="binding site" evidence="18">
    <location>
        <position position="260"/>
    </location>
    <ligand>
        <name>UDP-N-acetyl-alpha-D-glucosamine</name>
        <dbReference type="ChEBI" id="CHEBI:57705"/>
    </ligand>
</feature>
<comment type="pathway">
    <text evidence="18">Bacterial outer membrane biogenesis; LPS lipid A biosynthesis.</text>
</comment>
<comment type="function">
    <text evidence="17 18">Catalyzes the last two sequential reactions in the de novo biosynthetic pathway for UDP-N-acetylglucosamine (UDP-GlcNAc). The C-terminal domain catalyzes the transfer of acetyl group from acetyl coenzyme A to glucosamine-1-phosphate (GlcN-1-P) to produce N-acetylglucosamine-1-phosphate (GlcNAc-1-P), which is converted into UDP-GlcNAc by the transfer of uridine 5-monophosphate (from uridine 5-triphosphate), a reaction catalyzed by the N-terminal domain.</text>
</comment>
<dbReference type="Proteomes" id="UP000319514">
    <property type="component" value="Unassembled WGS sequence"/>
</dbReference>
<feature type="active site" description="Proton acceptor" evidence="18">
    <location>
        <position position="395"/>
    </location>
</feature>
<dbReference type="GO" id="GO:0019134">
    <property type="term" value="F:glucosamine-1-phosphate N-acetyltransferase activity"/>
    <property type="evidence" value="ECO:0007669"/>
    <property type="project" value="UniProtKB-UniRule"/>
</dbReference>
<feature type="binding site" evidence="18">
    <location>
        <begin position="418"/>
        <end position="419"/>
    </location>
    <ligand>
        <name>acetyl-CoA</name>
        <dbReference type="ChEBI" id="CHEBI:57288"/>
    </ligand>
</feature>
<feature type="domain" description="MobA-like NTP transferase" evidence="20">
    <location>
        <begin position="34"/>
        <end position="169"/>
    </location>
</feature>
<dbReference type="HAMAP" id="MF_01631">
    <property type="entry name" value="GlmU"/>
    <property type="match status" value="1"/>
</dbReference>
<feature type="region of interest" description="N-acetyltransferase" evidence="18">
    <location>
        <begin position="284"/>
        <end position="520"/>
    </location>
</feature>
<feature type="binding site" evidence="18">
    <location>
        <position position="398"/>
    </location>
    <ligand>
        <name>UDP-N-acetyl-alpha-D-glucosamine</name>
        <dbReference type="ChEBI" id="CHEBI:57705"/>
    </ligand>
</feature>
<evidence type="ECO:0000256" key="9">
    <source>
        <dbReference type="ARBA" id="ARBA00022842"/>
    </source>
</evidence>
<dbReference type="GO" id="GO:0005737">
    <property type="term" value="C:cytoplasm"/>
    <property type="evidence" value="ECO:0007669"/>
    <property type="project" value="UniProtKB-SubCell"/>
</dbReference>
<feature type="compositionally biased region" description="Low complexity" evidence="19">
    <location>
        <begin position="492"/>
        <end position="506"/>
    </location>
</feature>
<keyword evidence="22" id="KW-1185">Reference proteome</keyword>
<keyword evidence="10 18" id="KW-0133">Cell shape</keyword>
<evidence type="ECO:0000256" key="13">
    <source>
        <dbReference type="ARBA" id="ARBA00023315"/>
    </source>
</evidence>
<comment type="catalytic activity">
    <reaction evidence="15 18">
        <text>alpha-D-glucosamine 1-phosphate + acetyl-CoA = N-acetyl-alpha-D-glucosamine 1-phosphate + CoA + H(+)</text>
        <dbReference type="Rhea" id="RHEA:13725"/>
        <dbReference type="ChEBI" id="CHEBI:15378"/>
        <dbReference type="ChEBI" id="CHEBI:57287"/>
        <dbReference type="ChEBI" id="CHEBI:57288"/>
        <dbReference type="ChEBI" id="CHEBI:57776"/>
        <dbReference type="ChEBI" id="CHEBI:58516"/>
        <dbReference type="EC" id="2.3.1.157"/>
    </reaction>
</comment>
<dbReference type="Gene3D" id="3.90.550.10">
    <property type="entry name" value="Spore Coat Polysaccharide Biosynthesis Protein SpsA, Chain A"/>
    <property type="match status" value="1"/>
</dbReference>
<comment type="caution">
    <text evidence="21">The sequence shown here is derived from an EMBL/GenBank/DDBJ whole genome shotgun (WGS) entry which is preliminary data.</text>
</comment>
<keyword evidence="4 18" id="KW-0963">Cytoplasm</keyword>
<evidence type="ECO:0000256" key="16">
    <source>
        <dbReference type="ARBA" id="ARBA00048493"/>
    </source>
</evidence>
<evidence type="ECO:0000313" key="22">
    <source>
        <dbReference type="Proteomes" id="UP000319514"/>
    </source>
</evidence>
<evidence type="ECO:0000256" key="14">
    <source>
        <dbReference type="ARBA" id="ARBA00023316"/>
    </source>
</evidence>
<evidence type="ECO:0000259" key="20">
    <source>
        <dbReference type="Pfam" id="PF12804"/>
    </source>
</evidence>
<evidence type="ECO:0000256" key="11">
    <source>
        <dbReference type="ARBA" id="ARBA00022984"/>
    </source>
</evidence>
<dbReference type="InterPro" id="IPR001451">
    <property type="entry name" value="Hexapep"/>
</dbReference>
<dbReference type="InterPro" id="IPR011004">
    <property type="entry name" value="Trimer_LpxA-like_sf"/>
</dbReference>
<feature type="binding site" evidence="18">
    <location>
        <begin position="133"/>
        <end position="135"/>
    </location>
    <ligand>
        <name>UDP-N-acetyl-alpha-D-glucosamine</name>
        <dbReference type="ChEBI" id="CHEBI:57705"/>
    </ligand>
</feature>
<feature type="binding site" evidence="18">
    <location>
        <position position="409"/>
    </location>
    <ligand>
        <name>UDP-N-acetyl-alpha-D-glucosamine</name>
        <dbReference type="ChEBI" id="CHEBI:57705"/>
    </ligand>
</feature>
<comment type="cofactor">
    <cofactor evidence="18">
        <name>Mg(2+)</name>
        <dbReference type="ChEBI" id="CHEBI:18420"/>
    </cofactor>
    <text evidence="18">Binds 1 Mg(2+) ion per subunit.</text>
</comment>
<evidence type="ECO:0000256" key="19">
    <source>
        <dbReference type="SAM" id="MobiDB-lite"/>
    </source>
</evidence>
<feature type="region of interest" description="Disordered" evidence="19">
    <location>
        <begin position="492"/>
        <end position="520"/>
    </location>
</feature>
<feature type="binding site" evidence="18">
    <location>
        <begin position="37"/>
        <end position="40"/>
    </location>
    <ligand>
        <name>UDP-N-acetyl-alpha-D-glucosamine</name>
        <dbReference type="ChEBI" id="CHEBI:57705"/>
    </ligand>
</feature>
<evidence type="ECO:0000256" key="4">
    <source>
        <dbReference type="ARBA" id="ARBA00022490"/>
    </source>
</evidence>
<feature type="binding site" evidence="18">
    <location>
        <position position="260"/>
    </location>
    <ligand>
        <name>Mg(2+)</name>
        <dbReference type="ChEBI" id="CHEBI:18420"/>
    </ligand>
</feature>
<comment type="pathway">
    <text evidence="18">Nucleotide-sugar biosynthesis; UDP-N-acetyl-alpha-D-glucosamine biosynthesis; N-acetyl-alpha-D-glucosamine 1-phosphate from alpha-D-glucosamine 6-phosphate (route II): step 2/2.</text>
</comment>
<evidence type="ECO:0000256" key="6">
    <source>
        <dbReference type="ARBA" id="ARBA00022695"/>
    </source>
</evidence>
<dbReference type="AlphaFoldDB" id="A0A542ZFN7"/>
<dbReference type="EC" id="2.7.7.23" evidence="18"/>
<dbReference type="InterPro" id="IPR005882">
    <property type="entry name" value="Bifunctional_GlmU"/>
</dbReference>
<comment type="catalytic activity">
    <reaction evidence="16 18">
        <text>N-acetyl-alpha-D-glucosamine 1-phosphate + UTP + H(+) = UDP-N-acetyl-alpha-D-glucosamine + diphosphate</text>
        <dbReference type="Rhea" id="RHEA:13509"/>
        <dbReference type="ChEBI" id="CHEBI:15378"/>
        <dbReference type="ChEBI" id="CHEBI:33019"/>
        <dbReference type="ChEBI" id="CHEBI:46398"/>
        <dbReference type="ChEBI" id="CHEBI:57705"/>
        <dbReference type="ChEBI" id="CHEBI:57776"/>
        <dbReference type="EC" id="2.7.7.23"/>
    </reaction>
</comment>
<feature type="binding site" evidence="18">
    <location>
        <position position="51"/>
    </location>
    <ligand>
        <name>UDP-N-acetyl-alpha-D-glucosamine</name>
        <dbReference type="ChEBI" id="CHEBI:57705"/>
    </ligand>
</feature>
<keyword evidence="5 18" id="KW-0808">Transferase</keyword>
<evidence type="ECO:0000256" key="18">
    <source>
        <dbReference type="HAMAP-Rule" id="MF_01631"/>
    </source>
</evidence>
<dbReference type="GO" id="GO:0008360">
    <property type="term" value="P:regulation of cell shape"/>
    <property type="evidence" value="ECO:0007669"/>
    <property type="project" value="UniProtKB-KW"/>
</dbReference>
<dbReference type="CDD" id="cd02540">
    <property type="entry name" value="GT2_GlmU_N_bac"/>
    <property type="match status" value="1"/>
</dbReference>
<feature type="region of interest" description="Pyrophosphorylase" evidence="18">
    <location>
        <begin position="1"/>
        <end position="262"/>
    </location>
</feature>
<dbReference type="PANTHER" id="PTHR43584:SF3">
    <property type="entry name" value="BIFUNCTIONAL PROTEIN GLMU"/>
    <property type="match status" value="1"/>
</dbReference>
<keyword evidence="9 18" id="KW-0460">Magnesium</keyword>
<feature type="region of interest" description="Linker" evidence="18">
    <location>
        <begin position="263"/>
        <end position="283"/>
    </location>
</feature>
<dbReference type="NCBIfam" id="TIGR01173">
    <property type="entry name" value="glmU"/>
    <property type="match status" value="1"/>
</dbReference>
<sequence length="520" mass="53460">MAAAAWPGTLGALSASDVDLLEPTRVTTSRPAAVIVLAAGEGTRMKSATPKVLHPIAGRTLLGHAIAAARGADPAHLAVVVRHERDRVAAHVAEVDPAAVIADQDEVPGTGRATECALDLLPSDLEGTVLVTYGDVPLLTAATLHDLIEAHHASGSAVTVITATLEDPHGYGRILRDEHGEVAGIVEQKDATAEQRAITEINSGLYAFDATVLRKALAEVGTDNAQGEKYLTDVLAIARREGLKVSAHLVADLWQTEGVNDRVQLARLGAELNRRILEGWMREGVTVVDPASTWVDADVTIGRDTVIQPGTQLKGATTIGSGVMLGPDTTLEDVEVRDGASVVRTHGSLAVIGEGASVGPFAYLRPGTELGTKSKIGTFVETKNTTIGEGGKVPHLTYAGDATIGAGANIGAGTIFANYDGVNKYPTVVGDHSFVGSNSVIVAPRTIAPGSYVAAGSAVTVDVGPGELAVARGRQRNIAGWVARTRAGTRTAAAAEAAASEAAATSPTDRPDAPEGTPAP</sequence>
<dbReference type="CDD" id="cd03353">
    <property type="entry name" value="LbH_GlmU_C"/>
    <property type="match status" value="1"/>
</dbReference>
<proteinExistence type="inferred from homology"/>
<feature type="binding site" evidence="18">
    <location>
        <position position="172"/>
    </location>
    <ligand>
        <name>UDP-N-acetyl-alpha-D-glucosamine</name>
        <dbReference type="ChEBI" id="CHEBI:57705"/>
    </ligand>
</feature>
<keyword evidence="13 18" id="KW-0012">Acyltransferase</keyword>
<organism evidence="21 22">
    <name type="scientific">Oryzihumus leptocrescens</name>
    <dbReference type="NCBI Taxonomy" id="297536"/>
    <lineage>
        <taxon>Bacteria</taxon>
        <taxon>Bacillati</taxon>
        <taxon>Actinomycetota</taxon>
        <taxon>Actinomycetes</taxon>
        <taxon>Micrococcales</taxon>
        <taxon>Intrasporangiaceae</taxon>
        <taxon>Oryzihumus</taxon>
    </lineage>
</organism>
<dbReference type="Gene3D" id="2.160.10.10">
    <property type="entry name" value="Hexapeptide repeat proteins"/>
    <property type="match status" value="1"/>
</dbReference>
<feature type="binding site" evidence="18">
    <location>
        <position position="202"/>
    </location>
    <ligand>
        <name>UDP-N-acetyl-alpha-D-glucosamine</name>
        <dbReference type="ChEBI" id="CHEBI:57705"/>
    </ligand>
</feature>
<dbReference type="UniPathway" id="UPA00973"/>
<dbReference type="GO" id="GO:0071555">
    <property type="term" value="P:cell wall organization"/>
    <property type="evidence" value="ECO:0007669"/>
    <property type="project" value="UniProtKB-KW"/>
</dbReference>
<dbReference type="SUPFAM" id="SSF51161">
    <property type="entry name" value="Trimeric LpxA-like enzymes"/>
    <property type="match status" value="1"/>
</dbReference>
<evidence type="ECO:0000313" key="21">
    <source>
        <dbReference type="EMBL" id="TQL59050.1"/>
    </source>
</evidence>
<comment type="pathway">
    <text evidence="18">Nucleotide-sugar biosynthesis; UDP-N-acetyl-alpha-D-glucosamine biosynthesis; UDP-N-acetyl-alpha-D-glucosamine from N-acetyl-alpha-D-glucosamine 1-phosphate: step 1/1.</text>
</comment>
<evidence type="ECO:0000256" key="10">
    <source>
        <dbReference type="ARBA" id="ARBA00022960"/>
    </source>
</evidence>
<evidence type="ECO:0000256" key="15">
    <source>
        <dbReference type="ARBA" id="ARBA00048247"/>
    </source>
</evidence>
<feature type="binding site" evidence="18">
    <location>
        <position position="472"/>
    </location>
    <ligand>
        <name>acetyl-CoA</name>
        <dbReference type="ChEBI" id="CHEBI:57288"/>
    </ligand>
</feature>
<feature type="binding site" evidence="18">
    <location>
        <position position="104"/>
    </location>
    <ligand>
        <name>UDP-N-acetyl-alpha-D-glucosamine</name>
        <dbReference type="ChEBI" id="CHEBI:57705"/>
    </ligand>
</feature>
<feature type="binding site" evidence="18">
    <location>
        <position position="412"/>
    </location>
    <ligand>
        <name>acetyl-CoA</name>
        <dbReference type="ChEBI" id="CHEBI:57288"/>
    </ligand>
</feature>
<dbReference type="GO" id="GO:0016020">
    <property type="term" value="C:membrane"/>
    <property type="evidence" value="ECO:0007669"/>
    <property type="project" value="GOC"/>
</dbReference>
<keyword evidence="12 18" id="KW-0511">Multifunctional enzyme</keyword>
<dbReference type="SUPFAM" id="SSF53448">
    <property type="entry name" value="Nucleotide-diphospho-sugar transferases"/>
    <property type="match status" value="1"/>
</dbReference>
<evidence type="ECO:0000256" key="7">
    <source>
        <dbReference type="ARBA" id="ARBA00022723"/>
    </source>
</evidence>
<dbReference type="GO" id="GO:0006048">
    <property type="term" value="P:UDP-N-acetylglucosamine biosynthetic process"/>
    <property type="evidence" value="ECO:0007669"/>
    <property type="project" value="UniProtKB-UniPathway"/>
</dbReference>
<comment type="subcellular location">
    <subcellularLocation>
        <location evidence="1 18">Cytoplasm</location>
    </subcellularLocation>
</comment>
<dbReference type="GO" id="GO:0000902">
    <property type="term" value="P:cell morphogenesis"/>
    <property type="evidence" value="ECO:0007669"/>
    <property type="project" value="UniProtKB-UniRule"/>
</dbReference>
<dbReference type="InterPro" id="IPR029044">
    <property type="entry name" value="Nucleotide-diphossugar_trans"/>
</dbReference>
<name>A0A542ZFN7_9MICO</name>
<keyword evidence="8 18" id="KW-0677">Repeat</keyword>
<dbReference type="EC" id="2.3.1.157" evidence="18"/>
<gene>
    <name evidence="18" type="primary">glmU</name>
    <name evidence="21" type="ORF">FB474_0396</name>
</gene>
<dbReference type="GO" id="GO:0009245">
    <property type="term" value="P:lipid A biosynthetic process"/>
    <property type="evidence" value="ECO:0007669"/>
    <property type="project" value="UniProtKB-UniRule"/>
</dbReference>
<feature type="binding site" evidence="18">
    <location>
        <position position="455"/>
    </location>
    <ligand>
        <name>acetyl-CoA</name>
        <dbReference type="ChEBI" id="CHEBI:57288"/>
    </ligand>
</feature>
<dbReference type="InterPro" id="IPR038009">
    <property type="entry name" value="GlmU_C_LbH"/>
</dbReference>
<dbReference type="Pfam" id="PF12804">
    <property type="entry name" value="NTP_transf_3"/>
    <property type="match status" value="1"/>
</dbReference>
<feature type="binding site" evidence="18">
    <location>
        <position position="187"/>
    </location>
    <ligand>
        <name>UDP-N-acetyl-alpha-D-glucosamine</name>
        <dbReference type="ChEBI" id="CHEBI:57705"/>
    </ligand>
</feature>
<keyword evidence="6 18" id="KW-0548">Nucleotidyltransferase</keyword>
<feature type="binding site" evidence="18">
    <location>
        <position position="135"/>
    </location>
    <ligand>
        <name>Mg(2+)</name>
        <dbReference type="ChEBI" id="CHEBI:18420"/>
    </ligand>
</feature>
<protein>
    <recommendedName>
        <fullName evidence="18">Bifunctional protein GlmU</fullName>
    </recommendedName>
    <domain>
        <recommendedName>
            <fullName evidence="18">UDP-N-acetylglucosamine pyrophosphorylase</fullName>
            <ecNumber evidence="18">2.7.7.23</ecNumber>
        </recommendedName>
        <alternativeName>
            <fullName evidence="18">N-acetylglucosamine-1-phosphate uridyltransferase</fullName>
        </alternativeName>
    </domain>
    <domain>
        <recommendedName>
            <fullName evidence="18">Glucosamine-1-phosphate N-acetyltransferase</fullName>
            <ecNumber evidence="18">2.3.1.157</ecNumber>
        </recommendedName>
    </domain>
</protein>
<dbReference type="UniPathway" id="UPA00113">
    <property type="reaction ID" value="UER00532"/>
</dbReference>
<dbReference type="GO" id="GO:0000287">
    <property type="term" value="F:magnesium ion binding"/>
    <property type="evidence" value="ECO:0007669"/>
    <property type="project" value="UniProtKB-UniRule"/>
</dbReference>
<feature type="binding site" evidence="18">
    <location>
        <position position="437"/>
    </location>
    <ligand>
        <name>acetyl-CoA</name>
        <dbReference type="ChEBI" id="CHEBI:57288"/>
    </ligand>
</feature>
<dbReference type="NCBIfam" id="NF010932">
    <property type="entry name" value="PRK14352.1"/>
    <property type="match status" value="1"/>
</dbReference>
<evidence type="ECO:0000256" key="3">
    <source>
        <dbReference type="ARBA" id="ARBA00007947"/>
    </source>
</evidence>
<dbReference type="Pfam" id="PF14602">
    <property type="entry name" value="Hexapep_2"/>
    <property type="match status" value="1"/>
</dbReference>
<evidence type="ECO:0000256" key="17">
    <source>
        <dbReference type="ARBA" id="ARBA00049628"/>
    </source>
</evidence>
<accession>A0A542ZFN7</accession>
<dbReference type="EMBL" id="VFOQ01000001">
    <property type="protein sequence ID" value="TQL59050.1"/>
    <property type="molecule type" value="Genomic_DNA"/>
</dbReference>
<keyword evidence="14 18" id="KW-0961">Cell wall biogenesis/degradation</keyword>
<evidence type="ECO:0000256" key="5">
    <source>
        <dbReference type="ARBA" id="ARBA00022679"/>
    </source>
</evidence>
<keyword evidence="7 18" id="KW-0479">Metal-binding</keyword>
<reference evidence="21 22" key="1">
    <citation type="submission" date="2019-06" db="EMBL/GenBank/DDBJ databases">
        <title>Sequencing the genomes of 1000 actinobacteria strains.</title>
        <authorList>
            <person name="Klenk H.-P."/>
        </authorList>
    </citation>
    <scope>NUCLEOTIDE SEQUENCE [LARGE SCALE GENOMIC DNA]</scope>
    <source>
        <strain evidence="21 22">DSM 18082</strain>
    </source>
</reference>
<feature type="binding site" evidence="18">
    <location>
        <position position="383"/>
    </location>
    <ligand>
        <name>UDP-N-acetyl-alpha-D-glucosamine</name>
        <dbReference type="ChEBI" id="CHEBI:57705"/>
    </ligand>
</feature>
<evidence type="ECO:0000256" key="2">
    <source>
        <dbReference type="ARBA" id="ARBA00007707"/>
    </source>
</evidence>
<comment type="similarity">
    <text evidence="3 18">In the N-terminal section; belongs to the N-acetylglucosamine-1-phosphate uridyltransferase family.</text>
</comment>
<comment type="subunit">
    <text evidence="18">Homotrimer.</text>
</comment>
<dbReference type="InterPro" id="IPR025877">
    <property type="entry name" value="MobA-like_NTP_Trfase"/>
</dbReference>
<evidence type="ECO:0000256" key="1">
    <source>
        <dbReference type="ARBA" id="ARBA00004496"/>
    </source>
</evidence>